<protein>
    <submittedName>
        <fullName evidence="2">Uncharacterized protein</fullName>
    </submittedName>
</protein>
<sequence length="181" mass="20630">MLPFLTAGFDSLRISTPEELFPSDVSFLIQTTKLSNNNQKKKKKNKNKNKKPASILSDQPTTSPSIPNSNLASKNTNGTKKNKRSSSIVRRFDTYFGSGDLSDWQRLCWDVGLEEEYPTKTQCKKALRTVHVNIYDLLDAVKAGNQVYRFKNQWQLAQYCKETKKIYPKKKAKESGPIDFG</sequence>
<dbReference type="AlphaFoldDB" id="A0AA40K4Z3"/>
<feature type="compositionally biased region" description="Basic residues" evidence="1">
    <location>
        <begin position="39"/>
        <end position="51"/>
    </location>
</feature>
<evidence type="ECO:0000313" key="3">
    <source>
        <dbReference type="Proteomes" id="UP001172155"/>
    </source>
</evidence>
<proteinExistence type="predicted"/>
<accession>A0AA40K4Z3</accession>
<gene>
    <name evidence="2" type="ORF">B0T18DRAFT_488747</name>
</gene>
<feature type="compositionally biased region" description="Polar residues" evidence="1">
    <location>
        <begin position="56"/>
        <end position="79"/>
    </location>
</feature>
<keyword evidence="3" id="KW-1185">Reference proteome</keyword>
<dbReference type="EMBL" id="JAUKUD010000004">
    <property type="protein sequence ID" value="KAK0746114.1"/>
    <property type="molecule type" value="Genomic_DNA"/>
</dbReference>
<organism evidence="2 3">
    <name type="scientific">Schizothecium vesticola</name>
    <dbReference type="NCBI Taxonomy" id="314040"/>
    <lineage>
        <taxon>Eukaryota</taxon>
        <taxon>Fungi</taxon>
        <taxon>Dikarya</taxon>
        <taxon>Ascomycota</taxon>
        <taxon>Pezizomycotina</taxon>
        <taxon>Sordariomycetes</taxon>
        <taxon>Sordariomycetidae</taxon>
        <taxon>Sordariales</taxon>
        <taxon>Schizotheciaceae</taxon>
        <taxon>Schizothecium</taxon>
    </lineage>
</organism>
<comment type="caution">
    <text evidence="2">The sequence shown here is derived from an EMBL/GenBank/DDBJ whole genome shotgun (WGS) entry which is preliminary data.</text>
</comment>
<dbReference type="PANTHER" id="PTHR38846:SF1">
    <property type="entry name" value="C3H1-TYPE DOMAIN-CONTAINING PROTEIN"/>
    <property type="match status" value="1"/>
</dbReference>
<dbReference type="Proteomes" id="UP001172155">
    <property type="component" value="Unassembled WGS sequence"/>
</dbReference>
<evidence type="ECO:0000313" key="2">
    <source>
        <dbReference type="EMBL" id="KAK0746114.1"/>
    </source>
</evidence>
<reference evidence="2" key="1">
    <citation type="submission" date="2023-06" db="EMBL/GenBank/DDBJ databases">
        <title>Genome-scale phylogeny and comparative genomics of the fungal order Sordariales.</title>
        <authorList>
            <consortium name="Lawrence Berkeley National Laboratory"/>
            <person name="Hensen N."/>
            <person name="Bonometti L."/>
            <person name="Westerberg I."/>
            <person name="Brannstrom I.O."/>
            <person name="Guillou S."/>
            <person name="Cros-Aarteil S."/>
            <person name="Calhoun S."/>
            <person name="Haridas S."/>
            <person name="Kuo A."/>
            <person name="Mondo S."/>
            <person name="Pangilinan J."/>
            <person name="Riley R."/>
            <person name="LaButti K."/>
            <person name="Andreopoulos B."/>
            <person name="Lipzen A."/>
            <person name="Chen C."/>
            <person name="Yanf M."/>
            <person name="Daum C."/>
            <person name="Ng V."/>
            <person name="Clum A."/>
            <person name="Steindorff A."/>
            <person name="Ohm R."/>
            <person name="Martin F."/>
            <person name="Silar P."/>
            <person name="Natvig D."/>
            <person name="Lalanne C."/>
            <person name="Gautier V."/>
            <person name="Ament-velasquez S.L."/>
            <person name="Kruys A."/>
            <person name="Hutchinson M.I."/>
            <person name="Powell A.J."/>
            <person name="Barry K."/>
            <person name="Miller A.N."/>
            <person name="Grigoriev I.V."/>
            <person name="Debuchy R."/>
            <person name="Gladieux P."/>
            <person name="Thoren M.H."/>
            <person name="Johannesson H."/>
        </authorList>
    </citation>
    <scope>NUCLEOTIDE SEQUENCE</scope>
    <source>
        <strain evidence="2">SMH3187-1</strain>
    </source>
</reference>
<feature type="region of interest" description="Disordered" evidence="1">
    <location>
        <begin position="36"/>
        <end position="85"/>
    </location>
</feature>
<dbReference type="PANTHER" id="PTHR38846">
    <property type="entry name" value="C3H1-TYPE DOMAIN-CONTAINING PROTEIN"/>
    <property type="match status" value="1"/>
</dbReference>
<name>A0AA40K4Z3_9PEZI</name>
<evidence type="ECO:0000256" key="1">
    <source>
        <dbReference type="SAM" id="MobiDB-lite"/>
    </source>
</evidence>